<dbReference type="GeneID" id="302994318"/>
<evidence type="ECO:0000256" key="8">
    <source>
        <dbReference type="SAM" id="SignalP"/>
    </source>
</evidence>
<dbReference type="Gene3D" id="1.20.1600.10">
    <property type="entry name" value="Outer membrane efflux proteins (OEP)"/>
    <property type="match status" value="1"/>
</dbReference>
<gene>
    <name evidence="9" type="ORF">EXN75_03270</name>
</gene>
<feature type="signal peptide" evidence="8">
    <location>
        <begin position="1"/>
        <end position="19"/>
    </location>
</feature>
<dbReference type="Pfam" id="PF02321">
    <property type="entry name" value="OEP"/>
    <property type="match status" value="1"/>
</dbReference>
<dbReference type="AlphaFoldDB" id="A0A4Y8VV30"/>
<dbReference type="GO" id="GO:0015562">
    <property type="term" value="F:efflux transmembrane transporter activity"/>
    <property type="evidence" value="ECO:0007669"/>
    <property type="project" value="InterPro"/>
</dbReference>
<evidence type="ECO:0000256" key="4">
    <source>
        <dbReference type="ARBA" id="ARBA00022452"/>
    </source>
</evidence>
<dbReference type="SUPFAM" id="SSF56954">
    <property type="entry name" value="Outer membrane efflux proteins (OEP)"/>
    <property type="match status" value="1"/>
</dbReference>
<dbReference type="GO" id="GO:0009279">
    <property type="term" value="C:cell outer membrane"/>
    <property type="evidence" value="ECO:0007669"/>
    <property type="project" value="UniProtKB-SubCell"/>
</dbReference>
<evidence type="ECO:0000256" key="2">
    <source>
        <dbReference type="ARBA" id="ARBA00007613"/>
    </source>
</evidence>
<keyword evidence="6" id="KW-0472">Membrane</keyword>
<dbReference type="OrthoDB" id="1522622at2"/>
<reference evidence="9 10" key="1">
    <citation type="submission" date="2019-02" db="EMBL/GenBank/DDBJ databases">
        <title>Draft Genome Sequence of the Prevotella sp. BCRC 81118, Isolated from Human Feces.</title>
        <authorList>
            <person name="Huang C.-H."/>
        </authorList>
    </citation>
    <scope>NUCLEOTIDE SEQUENCE [LARGE SCALE GENOMIC DNA]</scope>
    <source>
        <strain evidence="9 10">BCRC 81118</strain>
    </source>
</reference>
<sequence>MKRAIIYITLLCLCSNMQAQHKVLNLQQCLNMAYEKNYKILAANKSIERAKNLQATAWDIDKTDLTLSQDPTSGGSTDNSISLTQSIEFPTLYIAKNKQLKAETQAEKSKKNVVLSELIYQIKSNYYQLIYEYERLNILNKQDSILNRYRTIAEARFKAGETRQLELLSANRMHRENKLEMTNVLSGIESKQLLLSGLVNSNEPIKPADQNLVALDWVQNSFNYQLTPEGQYAQDRITVADKAVSVAKNGYAPSLSLSLRNQMVISSWNPYHVNRNRFEGGNFMGFEVGVGIPLFYGATKARIKAAKKDKEIAEYEIKQEQLDKQQEYHACLSKCNEAFVRMKYYQEEGKQNNQKLEEMSQAEYENGEISYIEYVEALNNSIDFYMKKAAAINDYNQSVIELQKLMGNQISSEGKK</sequence>
<comment type="caution">
    <text evidence="9">The sequence shown here is derived from an EMBL/GenBank/DDBJ whole genome shotgun (WGS) entry which is preliminary data.</text>
</comment>
<evidence type="ECO:0000256" key="6">
    <source>
        <dbReference type="ARBA" id="ARBA00023136"/>
    </source>
</evidence>
<evidence type="ECO:0000313" key="10">
    <source>
        <dbReference type="Proteomes" id="UP000297872"/>
    </source>
</evidence>
<dbReference type="InterPro" id="IPR051906">
    <property type="entry name" value="TolC-like"/>
</dbReference>
<evidence type="ECO:0000256" key="5">
    <source>
        <dbReference type="ARBA" id="ARBA00022692"/>
    </source>
</evidence>
<keyword evidence="5" id="KW-0812">Transmembrane</keyword>
<organism evidence="9 10">
    <name type="scientific">Segatella hominis</name>
    <dbReference type="NCBI Taxonomy" id="2518605"/>
    <lineage>
        <taxon>Bacteria</taxon>
        <taxon>Pseudomonadati</taxon>
        <taxon>Bacteroidota</taxon>
        <taxon>Bacteroidia</taxon>
        <taxon>Bacteroidales</taxon>
        <taxon>Prevotellaceae</taxon>
        <taxon>Segatella</taxon>
    </lineage>
</organism>
<evidence type="ECO:0000256" key="1">
    <source>
        <dbReference type="ARBA" id="ARBA00004442"/>
    </source>
</evidence>
<comment type="similarity">
    <text evidence="2">Belongs to the outer membrane factor (OMF) (TC 1.B.17) family.</text>
</comment>
<keyword evidence="8" id="KW-0732">Signal</keyword>
<dbReference type="GO" id="GO:0015288">
    <property type="term" value="F:porin activity"/>
    <property type="evidence" value="ECO:0007669"/>
    <property type="project" value="TreeGrafter"/>
</dbReference>
<keyword evidence="3" id="KW-0813">Transport</keyword>
<evidence type="ECO:0000313" key="9">
    <source>
        <dbReference type="EMBL" id="TFH84118.1"/>
    </source>
</evidence>
<dbReference type="RefSeq" id="WP_134842755.1">
    <property type="nucleotide sequence ID" value="NZ_JAXWHX010000008.1"/>
</dbReference>
<proteinExistence type="inferred from homology"/>
<accession>A0A4Y8VV30</accession>
<name>A0A4Y8VV30_9BACT</name>
<evidence type="ECO:0000256" key="3">
    <source>
        <dbReference type="ARBA" id="ARBA00022448"/>
    </source>
</evidence>
<evidence type="ECO:0000256" key="7">
    <source>
        <dbReference type="ARBA" id="ARBA00023237"/>
    </source>
</evidence>
<dbReference type="InterPro" id="IPR003423">
    <property type="entry name" value="OMP_efflux"/>
</dbReference>
<dbReference type="PANTHER" id="PTHR30026">
    <property type="entry name" value="OUTER MEMBRANE PROTEIN TOLC"/>
    <property type="match status" value="1"/>
</dbReference>
<keyword evidence="10" id="KW-1185">Reference proteome</keyword>
<keyword evidence="4" id="KW-1134">Transmembrane beta strand</keyword>
<keyword evidence="7" id="KW-0998">Cell outer membrane</keyword>
<dbReference type="EMBL" id="SGVY01000005">
    <property type="protein sequence ID" value="TFH84118.1"/>
    <property type="molecule type" value="Genomic_DNA"/>
</dbReference>
<protein>
    <submittedName>
        <fullName evidence="9">TolC family protein</fullName>
    </submittedName>
</protein>
<feature type="chain" id="PRO_5021506479" evidence="8">
    <location>
        <begin position="20"/>
        <end position="416"/>
    </location>
</feature>
<dbReference type="GO" id="GO:1990281">
    <property type="term" value="C:efflux pump complex"/>
    <property type="evidence" value="ECO:0007669"/>
    <property type="project" value="TreeGrafter"/>
</dbReference>
<dbReference type="Proteomes" id="UP000297872">
    <property type="component" value="Unassembled WGS sequence"/>
</dbReference>
<comment type="subcellular location">
    <subcellularLocation>
        <location evidence="1">Cell outer membrane</location>
    </subcellularLocation>
</comment>
<dbReference type="PANTHER" id="PTHR30026:SF20">
    <property type="entry name" value="OUTER MEMBRANE PROTEIN TOLC"/>
    <property type="match status" value="1"/>
</dbReference>